<evidence type="ECO:0000256" key="2">
    <source>
        <dbReference type="ARBA" id="ARBA00022448"/>
    </source>
</evidence>
<dbReference type="GO" id="GO:0005886">
    <property type="term" value="C:plasma membrane"/>
    <property type="evidence" value="ECO:0007669"/>
    <property type="project" value="UniProtKB-SubCell"/>
</dbReference>
<evidence type="ECO:0000313" key="11">
    <source>
        <dbReference type="EMBL" id="OJG34883.1"/>
    </source>
</evidence>
<dbReference type="GO" id="GO:0005351">
    <property type="term" value="F:carbohydrate:proton symporter activity"/>
    <property type="evidence" value="ECO:0007669"/>
    <property type="project" value="InterPro"/>
</dbReference>
<feature type="transmembrane region" description="Helical" evidence="9">
    <location>
        <begin position="21"/>
        <end position="39"/>
    </location>
</feature>
<dbReference type="PANTHER" id="PTHR30505:SF0">
    <property type="entry name" value="FRUCTOSE-LIKE PTS SYSTEM EIIBC COMPONENT-RELATED"/>
    <property type="match status" value="1"/>
</dbReference>
<dbReference type="PANTHER" id="PTHR30505">
    <property type="entry name" value="FRUCTOSE-LIKE PERMEASE"/>
    <property type="match status" value="1"/>
</dbReference>
<dbReference type="InterPro" id="IPR013014">
    <property type="entry name" value="PTS_EIIC_2"/>
</dbReference>
<evidence type="ECO:0000256" key="1">
    <source>
        <dbReference type="ARBA" id="ARBA00004429"/>
    </source>
</evidence>
<gene>
    <name evidence="11" type="ORF">RV00_GL000600</name>
</gene>
<keyword evidence="12" id="KW-1185">Reference proteome</keyword>
<feature type="transmembrane region" description="Helical" evidence="9">
    <location>
        <begin position="260"/>
        <end position="277"/>
    </location>
</feature>
<evidence type="ECO:0000256" key="8">
    <source>
        <dbReference type="ARBA" id="ARBA00023136"/>
    </source>
</evidence>
<evidence type="ECO:0000259" key="10">
    <source>
        <dbReference type="PROSITE" id="PS51104"/>
    </source>
</evidence>
<dbReference type="Proteomes" id="UP000183700">
    <property type="component" value="Unassembled WGS sequence"/>
</dbReference>
<comment type="subcellular location">
    <subcellularLocation>
        <location evidence="1">Cell inner membrane</location>
        <topology evidence="1">Multi-pass membrane protein</topology>
    </subcellularLocation>
</comment>
<keyword evidence="4" id="KW-0762">Sugar transport</keyword>
<accession>A0A1L8SSI3</accession>
<evidence type="ECO:0000256" key="7">
    <source>
        <dbReference type="ARBA" id="ARBA00022989"/>
    </source>
</evidence>
<keyword evidence="7 9" id="KW-1133">Transmembrane helix</keyword>
<dbReference type="GO" id="GO:0008982">
    <property type="term" value="F:protein-N(PI)-phosphohistidine-sugar phosphotransferase activity"/>
    <property type="evidence" value="ECO:0007669"/>
    <property type="project" value="InterPro"/>
</dbReference>
<feature type="domain" description="PTS EIIC type-2" evidence="10">
    <location>
        <begin position="14"/>
        <end position="352"/>
    </location>
</feature>
<sequence>MNKEMNEMFKKLQLKKHALTAISYMLPVVVTAGLLIAIGNLTGGGVIEDYKAAYSVPDALVSLGVLGMGLLAPVISGAIAYSIADRPGIGPGLFMGLIANSIGAGFLGGMLGGYLVGFFVLFLVKNLKVPTWAQGLMPMMIVPLLSTLVIGLLMFFVIGVPIVWATEALTDFLVGLQGSGKFLFGSIVGGMAAFDFGGPVNKVASLFADGMLLEGVQEPEAVKVLASMVPPFGVTISWVLSKIFRKPKYSKEEQDNIKIAFPMGLCMITEGVIPIAAVDPLRVILSCTVGAAIGGGLSMSWGVGSPVPSGGVFIIPAMTDPMRFTLALLIGSAITGVLLFALKKAPVENEVKDDEEEEEVDFSSIKIS</sequence>
<evidence type="ECO:0000313" key="12">
    <source>
        <dbReference type="Proteomes" id="UP000183700"/>
    </source>
</evidence>
<dbReference type="InterPro" id="IPR050864">
    <property type="entry name" value="Bacterial_PTS_Sugar_Transport"/>
</dbReference>
<feature type="transmembrane region" description="Helical" evidence="9">
    <location>
        <begin position="59"/>
        <end position="81"/>
    </location>
</feature>
<reference evidence="11 12" key="1">
    <citation type="submission" date="2014-12" db="EMBL/GenBank/DDBJ databases">
        <title>Draft genome sequences of 29 type strains of Enterococci.</title>
        <authorList>
            <person name="Zhong Z."/>
            <person name="Sun Z."/>
            <person name="Liu W."/>
            <person name="Zhang W."/>
            <person name="Zhang H."/>
        </authorList>
    </citation>
    <scope>NUCLEOTIDE SEQUENCE [LARGE SCALE GENOMIC DNA]</scope>
    <source>
        <strain evidence="11 12">DSM 22802</strain>
    </source>
</reference>
<keyword evidence="3" id="KW-1003">Cell membrane</keyword>
<name>A0A1L8SSI3_9ENTE</name>
<feature type="transmembrane region" description="Helical" evidence="9">
    <location>
        <begin position="283"/>
        <end position="303"/>
    </location>
</feature>
<evidence type="ECO:0000256" key="9">
    <source>
        <dbReference type="SAM" id="Phobius"/>
    </source>
</evidence>
<evidence type="ECO:0000256" key="4">
    <source>
        <dbReference type="ARBA" id="ARBA00022597"/>
    </source>
</evidence>
<feature type="transmembrane region" description="Helical" evidence="9">
    <location>
        <begin position="93"/>
        <end position="124"/>
    </location>
</feature>
<feature type="transmembrane region" description="Helical" evidence="9">
    <location>
        <begin position="182"/>
        <end position="201"/>
    </location>
</feature>
<evidence type="ECO:0000256" key="6">
    <source>
        <dbReference type="ARBA" id="ARBA00022692"/>
    </source>
</evidence>
<proteinExistence type="predicted"/>
<keyword evidence="6 9" id="KW-0812">Transmembrane</keyword>
<dbReference type="NCBIfam" id="TIGR01427">
    <property type="entry name" value="PTS_IIC_fructo"/>
    <property type="match status" value="1"/>
</dbReference>
<dbReference type="AlphaFoldDB" id="A0A1L8SSI3"/>
<dbReference type="GO" id="GO:0009401">
    <property type="term" value="P:phosphoenolpyruvate-dependent sugar phosphotransferase system"/>
    <property type="evidence" value="ECO:0007669"/>
    <property type="project" value="UniProtKB-KW"/>
</dbReference>
<protein>
    <submittedName>
        <fullName evidence="11">PTS system, Fru family, IIC component</fullName>
    </submittedName>
</protein>
<organism evidence="11 12">
    <name type="scientific">Enterococcus devriesei</name>
    <dbReference type="NCBI Taxonomy" id="319970"/>
    <lineage>
        <taxon>Bacteria</taxon>
        <taxon>Bacillati</taxon>
        <taxon>Bacillota</taxon>
        <taxon>Bacilli</taxon>
        <taxon>Lactobacillales</taxon>
        <taxon>Enterococcaceae</taxon>
        <taxon>Enterococcus</taxon>
    </lineage>
</organism>
<evidence type="ECO:0000256" key="5">
    <source>
        <dbReference type="ARBA" id="ARBA00022683"/>
    </source>
</evidence>
<keyword evidence="5" id="KW-0598">Phosphotransferase system</keyword>
<dbReference type="InterPro" id="IPR006327">
    <property type="entry name" value="PTS_IIC_fruc"/>
</dbReference>
<feature type="transmembrane region" description="Helical" evidence="9">
    <location>
        <begin position="144"/>
        <end position="170"/>
    </location>
</feature>
<dbReference type="GO" id="GO:0090563">
    <property type="term" value="F:protein-phosphocysteine-sugar phosphotransferase activity"/>
    <property type="evidence" value="ECO:0007669"/>
    <property type="project" value="TreeGrafter"/>
</dbReference>
<dbReference type="PROSITE" id="PS51104">
    <property type="entry name" value="PTS_EIIC_TYPE_2"/>
    <property type="match status" value="1"/>
</dbReference>
<keyword evidence="2" id="KW-0813">Transport</keyword>
<evidence type="ECO:0000256" key="3">
    <source>
        <dbReference type="ARBA" id="ARBA00022475"/>
    </source>
</evidence>
<dbReference type="EMBL" id="JXKM01000011">
    <property type="protein sequence ID" value="OJG34883.1"/>
    <property type="molecule type" value="Genomic_DNA"/>
</dbReference>
<keyword evidence="8 9" id="KW-0472">Membrane</keyword>
<dbReference type="STRING" id="319970.RV00_GL000600"/>
<comment type="caution">
    <text evidence="11">The sequence shown here is derived from an EMBL/GenBank/DDBJ whole genome shotgun (WGS) entry which is preliminary data.</text>
</comment>
<feature type="transmembrane region" description="Helical" evidence="9">
    <location>
        <begin position="324"/>
        <end position="342"/>
    </location>
</feature>